<keyword evidence="1 3" id="KW-0808">Transferase</keyword>
<dbReference type="PANTHER" id="PTHR46401:SF2">
    <property type="entry name" value="GLYCOSYLTRANSFERASE WBBK-RELATED"/>
    <property type="match status" value="1"/>
</dbReference>
<dbReference type="Proteomes" id="UP000610303">
    <property type="component" value="Unassembled WGS sequence"/>
</dbReference>
<sequence>MPVTLRVVVDQLIAPVPGALGRYTEELTRAVIRTTPPDCAVEGIVSSSPEADYERVRAALPGLADLYKTSLARRELAAAWQLGLTTSPGGGMIHGTGLFAPLRKHDRRAGDQTVVTVHDVLAWTNPEAMSSTAVAWQKGMLKRARKHADAVVVPTHALADQLSMIVDFGERLRVIGTAPRTGLVLGPDAGARAERLGLPAEYLLVQGTLEPRKGLVDVLAALGRTGVPELPLVVLGPESWGDQHLVTVAEENGVRADRLVRLDALDPADLAVVLGRATAVVAPAHDEASGTWLIEAFSLGAPVIHSDAPAHQEIAAGAGLSVAVGVGGSDGFADRLAAAITRVAEDRELAARLSLTAADRARAFSWQDAGERVWQLHADL</sequence>
<dbReference type="SUPFAM" id="SSF53756">
    <property type="entry name" value="UDP-Glycosyltransferase/glycogen phosphorylase"/>
    <property type="match status" value="1"/>
</dbReference>
<dbReference type="AlphaFoldDB" id="A0A918CNL1"/>
<dbReference type="Gene3D" id="3.40.50.2000">
    <property type="entry name" value="Glycogen Phosphorylase B"/>
    <property type="match status" value="2"/>
</dbReference>
<dbReference type="RefSeq" id="WP_189086266.1">
    <property type="nucleotide sequence ID" value="NZ_BMRJ01000004.1"/>
</dbReference>
<feature type="domain" description="Glycosyl transferase family 1" evidence="2">
    <location>
        <begin position="201"/>
        <end position="356"/>
    </location>
</feature>
<accession>A0A918CNL1</accession>
<dbReference type="InterPro" id="IPR001296">
    <property type="entry name" value="Glyco_trans_1"/>
</dbReference>
<reference evidence="3" key="1">
    <citation type="journal article" date="2014" name="Int. J. Syst. Evol. Microbiol.">
        <title>Complete genome sequence of Corynebacterium casei LMG S-19264T (=DSM 44701T), isolated from a smear-ripened cheese.</title>
        <authorList>
            <consortium name="US DOE Joint Genome Institute (JGI-PGF)"/>
            <person name="Walter F."/>
            <person name="Albersmeier A."/>
            <person name="Kalinowski J."/>
            <person name="Ruckert C."/>
        </authorList>
    </citation>
    <scope>NUCLEOTIDE SEQUENCE</scope>
    <source>
        <strain evidence="3">JCM 3346</strain>
    </source>
</reference>
<evidence type="ECO:0000313" key="3">
    <source>
        <dbReference type="EMBL" id="GGR34409.1"/>
    </source>
</evidence>
<organism evidence="3 4">
    <name type="scientific">Agromyces mediolanus</name>
    <name type="common">Corynebacterium mediolanum</name>
    <dbReference type="NCBI Taxonomy" id="41986"/>
    <lineage>
        <taxon>Bacteria</taxon>
        <taxon>Bacillati</taxon>
        <taxon>Actinomycetota</taxon>
        <taxon>Actinomycetes</taxon>
        <taxon>Micrococcales</taxon>
        <taxon>Microbacteriaceae</taxon>
        <taxon>Agromyces</taxon>
    </lineage>
</organism>
<proteinExistence type="predicted"/>
<dbReference type="PANTHER" id="PTHR46401">
    <property type="entry name" value="GLYCOSYLTRANSFERASE WBBK-RELATED"/>
    <property type="match status" value="1"/>
</dbReference>
<keyword evidence="4" id="KW-1185">Reference proteome</keyword>
<evidence type="ECO:0000313" key="4">
    <source>
        <dbReference type="Proteomes" id="UP000610303"/>
    </source>
</evidence>
<protein>
    <submittedName>
        <fullName evidence="3">Glycosyl transferase</fullName>
    </submittedName>
</protein>
<dbReference type="GO" id="GO:0016757">
    <property type="term" value="F:glycosyltransferase activity"/>
    <property type="evidence" value="ECO:0007669"/>
    <property type="project" value="InterPro"/>
</dbReference>
<reference evidence="3" key="2">
    <citation type="submission" date="2020-09" db="EMBL/GenBank/DDBJ databases">
        <authorList>
            <person name="Sun Q."/>
            <person name="Ohkuma M."/>
        </authorList>
    </citation>
    <scope>NUCLEOTIDE SEQUENCE</scope>
    <source>
        <strain evidence="3">JCM 3346</strain>
    </source>
</reference>
<dbReference type="EMBL" id="BMRJ01000004">
    <property type="protein sequence ID" value="GGR34409.1"/>
    <property type="molecule type" value="Genomic_DNA"/>
</dbReference>
<gene>
    <name evidence="3" type="ORF">GCM10010196_30550</name>
</gene>
<dbReference type="Pfam" id="PF00534">
    <property type="entry name" value="Glycos_transf_1"/>
    <property type="match status" value="1"/>
</dbReference>
<evidence type="ECO:0000256" key="1">
    <source>
        <dbReference type="ARBA" id="ARBA00022679"/>
    </source>
</evidence>
<comment type="caution">
    <text evidence="3">The sequence shown here is derived from an EMBL/GenBank/DDBJ whole genome shotgun (WGS) entry which is preliminary data.</text>
</comment>
<name>A0A918CNL1_AGRME</name>
<evidence type="ECO:0000259" key="2">
    <source>
        <dbReference type="Pfam" id="PF00534"/>
    </source>
</evidence>